<feature type="signal peptide" evidence="1">
    <location>
        <begin position="1"/>
        <end position="19"/>
    </location>
</feature>
<evidence type="ECO:0000313" key="2">
    <source>
        <dbReference type="EMBL" id="MCB5362386.1"/>
    </source>
</evidence>
<name>A0ABS8C8N6_9BURK</name>
<keyword evidence="1" id="KW-0732">Signal</keyword>
<protein>
    <submittedName>
        <fullName evidence="2">Uncharacterized protein</fullName>
    </submittedName>
</protein>
<feature type="chain" id="PRO_5046190287" evidence="1">
    <location>
        <begin position="20"/>
        <end position="142"/>
    </location>
</feature>
<gene>
    <name evidence="2" type="ORF">H0484_01270</name>
</gene>
<evidence type="ECO:0000313" key="3">
    <source>
        <dbReference type="Proteomes" id="UP000776983"/>
    </source>
</evidence>
<dbReference type="EMBL" id="JACDXW010000001">
    <property type="protein sequence ID" value="MCB5362386.1"/>
    <property type="molecule type" value="Genomic_DNA"/>
</dbReference>
<keyword evidence="3" id="KW-1185">Reference proteome</keyword>
<comment type="caution">
    <text evidence="2">The sequence shown here is derived from an EMBL/GenBank/DDBJ whole genome shotgun (WGS) entry which is preliminary data.</text>
</comment>
<dbReference type="Proteomes" id="UP000776983">
    <property type="component" value="Unassembled WGS sequence"/>
</dbReference>
<dbReference type="RefSeq" id="WP_226952624.1">
    <property type="nucleotide sequence ID" value="NZ_JACDXW010000001.1"/>
</dbReference>
<accession>A0ABS8C8N6</accession>
<evidence type="ECO:0000256" key="1">
    <source>
        <dbReference type="SAM" id="SignalP"/>
    </source>
</evidence>
<organism evidence="2 3">
    <name type="scientific">Mesopusillimonas faecipullorum</name>
    <dbReference type="NCBI Taxonomy" id="2755040"/>
    <lineage>
        <taxon>Bacteria</taxon>
        <taxon>Pseudomonadati</taxon>
        <taxon>Pseudomonadota</taxon>
        <taxon>Betaproteobacteria</taxon>
        <taxon>Burkholderiales</taxon>
        <taxon>Alcaligenaceae</taxon>
        <taxon>Mesopusillimonas</taxon>
    </lineage>
</organism>
<reference evidence="2 3" key="1">
    <citation type="submission" date="2020-07" db="EMBL/GenBank/DDBJ databases">
        <title>Pusillimonas sp. nov., isolated from poultry manure in Taiwan.</title>
        <authorList>
            <person name="Lin S.-Y."/>
            <person name="Tang Y.-S."/>
            <person name="Young C.-C."/>
        </authorList>
    </citation>
    <scope>NUCLEOTIDE SEQUENCE [LARGE SCALE GENOMIC DNA]</scope>
    <source>
        <strain evidence="2 3">CC-YST705</strain>
    </source>
</reference>
<sequence>MSRSRFTHALLIFSLSAIALQSGATGLDKQPSLKDSTKPTAISAVGFPAGTFTGDDIRLKLDSQGKYTLSGGAVEATVRGTWSVETNGKHTLLRLTPNKNEDDWVFGVRSKSTLQLVDEKKLGVLDRPLDVYEDAGTLTREK</sequence>
<proteinExistence type="predicted"/>